<accession>A0A2A4Z652</accession>
<evidence type="ECO:0000256" key="4">
    <source>
        <dbReference type="ARBA" id="ARBA00022475"/>
    </source>
</evidence>
<organism evidence="9">
    <name type="scientific">OCS116 cluster bacterium</name>
    <dbReference type="NCBI Taxonomy" id="2030921"/>
    <lineage>
        <taxon>Bacteria</taxon>
        <taxon>Pseudomonadati</taxon>
        <taxon>Pseudomonadota</taxon>
        <taxon>Alphaproteobacteria</taxon>
        <taxon>OCS116 cluster</taxon>
    </lineage>
</organism>
<dbReference type="GO" id="GO:0003774">
    <property type="term" value="F:cytoskeletal motor activity"/>
    <property type="evidence" value="ECO:0007669"/>
    <property type="project" value="InterPro"/>
</dbReference>
<dbReference type="SUPFAM" id="SSF101801">
    <property type="entry name" value="Surface presentation of antigens (SPOA)"/>
    <property type="match status" value="1"/>
</dbReference>
<name>A0A2A4Z652_9PROT</name>
<keyword evidence="7" id="KW-0472">Membrane</keyword>
<keyword evidence="4" id="KW-1003">Cell membrane</keyword>
<comment type="subcellular location">
    <subcellularLocation>
        <location evidence="1">Cell membrane</location>
        <topology evidence="1">Peripheral membrane protein</topology>
        <orientation evidence="1">Cytoplasmic side</orientation>
    </subcellularLocation>
</comment>
<dbReference type="PANTHER" id="PTHR43484">
    <property type="match status" value="1"/>
</dbReference>
<gene>
    <name evidence="9" type="ORF">COB13_04620</name>
</gene>
<evidence type="ECO:0000256" key="7">
    <source>
        <dbReference type="ARBA" id="ARBA00023136"/>
    </source>
</evidence>
<keyword evidence="6" id="KW-0283">Flagellar rotation</keyword>
<comment type="caution">
    <text evidence="9">The sequence shown here is derived from an EMBL/GenBank/DDBJ whole genome shotgun (WGS) entry which is preliminary data.</text>
</comment>
<evidence type="ECO:0000256" key="5">
    <source>
        <dbReference type="ARBA" id="ARBA00022500"/>
    </source>
</evidence>
<feature type="domain" description="Flagellar motor switch protein FliN-like C-terminal" evidence="8">
    <location>
        <begin position="4"/>
        <end position="73"/>
    </location>
</feature>
<evidence type="ECO:0000256" key="1">
    <source>
        <dbReference type="ARBA" id="ARBA00004413"/>
    </source>
</evidence>
<dbReference type="AlphaFoldDB" id="A0A2A4Z652"/>
<sequence length="77" mass="8607">MTFLNDIQVDLSVVLGRSEMQVHQLLRLGRGAIIELDTGENGEVDILANNKVVARGEIQVTDDRISIKVTEKIEKNF</sequence>
<dbReference type="PRINTS" id="PR00956">
    <property type="entry name" value="FLGMOTORFLIN"/>
</dbReference>
<evidence type="ECO:0000313" key="9">
    <source>
        <dbReference type="EMBL" id="PCJ02483.1"/>
    </source>
</evidence>
<dbReference type="InterPro" id="IPR001172">
    <property type="entry name" value="FliN_T3SS_HrcQb"/>
</dbReference>
<dbReference type="InterPro" id="IPR051469">
    <property type="entry name" value="FliN/MopA/SpaO"/>
</dbReference>
<keyword evidence="5" id="KW-0145">Chemotaxis</keyword>
<evidence type="ECO:0000259" key="8">
    <source>
        <dbReference type="Pfam" id="PF01052"/>
    </source>
</evidence>
<dbReference type="PANTHER" id="PTHR43484:SF1">
    <property type="entry name" value="FLAGELLAR MOTOR SWITCH PROTEIN FLIN"/>
    <property type="match status" value="1"/>
</dbReference>
<comment type="similarity">
    <text evidence="2">Belongs to the FliN/MopA/SpaO family.</text>
</comment>
<dbReference type="GO" id="GO:0071973">
    <property type="term" value="P:bacterial-type flagellum-dependent cell motility"/>
    <property type="evidence" value="ECO:0007669"/>
    <property type="project" value="InterPro"/>
</dbReference>
<dbReference type="Gene3D" id="2.30.330.10">
    <property type="entry name" value="SpoA-like"/>
    <property type="match status" value="1"/>
</dbReference>
<dbReference type="GO" id="GO:0005886">
    <property type="term" value="C:plasma membrane"/>
    <property type="evidence" value="ECO:0007669"/>
    <property type="project" value="UniProtKB-SubCell"/>
</dbReference>
<evidence type="ECO:0000256" key="6">
    <source>
        <dbReference type="ARBA" id="ARBA00022779"/>
    </source>
</evidence>
<dbReference type="EMBL" id="NVUS01000004">
    <property type="protein sequence ID" value="PCJ02483.1"/>
    <property type="molecule type" value="Genomic_DNA"/>
</dbReference>
<evidence type="ECO:0000256" key="3">
    <source>
        <dbReference type="ARBA" id="ARBA00021897"/>
    </source>
</evidence>
<reference key="1">
    <citation type="submission" date="2017-08" db="EMBL/GenBank/DDBJ databases">
        <title>A dynamic microbial community with high functional redundancy inhabits the cold, oxic subseafloor aquifer.</title>
        <authorList>
            <person name="Tully B.J."/>
            <person name="Wheat C.G."/>
            <person name="Glazer B.T."/>
            <person name="Huber J.A."/>
        </authorList>
    </citation>
    <scope>NUCLEOTIDE SEQUENCE [LARGE SCALE GENOMIC DNA]</scope>
</reference>
<evidence type="ECO:0000256" key="2">
    <source>
        <dbReference type="ARBA" id="ARBA00009226"/>
    </source>
</evidence>
<dbReference type="InterPro" id="IPR001543">
    <property type="entry name" value="FliN-like_C"/>
</dbReference>
<dbReference type="Pfam" id="PF01052">
    <property type="entry name" value="FliMN_C"/>
    <property type="match status" value="1"/>
</dbReference>
<reference evidence="9" key="2">
    <citation type="journal article" date="2018" name="ISME J.">
        <title>A dynamic microbial community with high functional redundancy inhabits the cold, oxic subseafloor aquifer.</title>
        <authorList>
            <person name="Tully B.J."/>
            <person name="Wheat C.G."/>
            <person name="Glazer B.T."/>
            <person name="Huber J.A."/>
        </authorList>
    </citation>
    <scope>NUCLEOTIDE SEQUENCE</scope>
    <source>
        <strain evidence="9">NORP83</strain>
    </source>
</reference>
<protein>
    <recommendedName>
        <fullName evidence="3">Flagellar motor switch protein FliN</fullName>
    </recommendedName>
</protein>
<dbReference type="InterPro" id="IPR036429">
    <property type="entry name" value="SpoA-like_sf"/>
</dbReference>
<dbReference type="GO" id="GO:0006935">
    <property type="term" value="P:chemotaxis"/>
    <property type="evidence" value="ECO:0007669"/>
    <property type="project" value="UniProtKB-KW"/>
</dbReference>
<dbReference type="GO" id="GO:0009425">
    <property type="term" value="C:bacterial-type flagellum basal body"/>
    <property type="evidence" value="ECO:0007669"/>
    <property type="project" value="InterPro"/>
</dbReference>
<proteinExistence type="inferred from homology"/>